<sequence>MKNIFIFIALIFSSIIHAETLAQFESRVVKDYKDKSFYDVNQSIETEIVAKIQNDKTSFSYSFLAFQDHYNLRTHYSPDKKIKFYTFDIDGGGTMGEFSSYSQTLIYGKNVVTPIETGFILDVKQSLLNKQPIYLIESYYKESSCVGTYAIQGFKLSASGKLEATKIFQTQTKKSLLDQITVDYDCNYHMSSSDTPEYIRISKDLSTIDILLLNQNFRPLNKYLRYVKKDAAYQYLSTVK</sequence>
<protein>
    <submittedName>
        <fullName evidence="2">Uncharacterized protein</fullName>
    </submittedName>
</protein>
<name>S7YGJ2_ACIJU</name>
<reference evidence="2 3" key="1">
    <citation type="submission" date="2013-05" db="EMBL/GenBank/DDBJ databases">
        <title>Genome assembly of Acinetobacter junii MTCC 11364.</title>
        <authorList>
            <person name="Khatri I."/>
            <person name="Singh N.K."/>
            <person name="Subramanian S."/>
            <person name="Mayilraj S."/>
        </authorList>
    </citation>
    <scope>NUCLEOTIDE SEQUENCE [LARGE SCALE GENOMIC DNA]</scope>
    <source>
        <strain evidence="2 3">MTCC 11364</strain>
    </source>
</reference>
<gene>
    <name evidence="2" type="ORF">L292_1830</name>
</gene>
<proteinExistence type="predicted"/>
<dbReference type="PATRIC" id="fig|1330047.3.peg.457"/>
<dbReference type="EMBL" id="ASYZ01000025">
    <property type="protein sequence ID" value="EPR87128.1"/>
    <property type="molecule type" value="Genomic_DNA"/>
</dbReference>
<comment type="caution">
    <text evidence="2">The sequence shown here is derived from an EMBL/GenBank/DDBJ whole genome shotgun (WGS) entry which is preliminary data.</text>
</comment>
<evidence type="ECO:0000313" key="2">
    <source>
        <dbReference type="EMBL" id="EPR87128.1"/>
    </source>
</evidence>
<accession>S7YGJ2</accession>
<organism evidence="2 3">
    <name type="scientific">Acinetobacter junii CIP 107470 = MTCC 11364</name>
    <dbReference type="NCBI Taxonomy" id="1217666"/>
    <lineage>
        <taxon>Bacteria</taxon>
        <taxon>Pseudomonadati</taxon>
        <taxon>Pseudomonadota</taxon>
        <taxon>Gammaproteobacteria</taxon>
        <taxon>Moraxellales</taxon>
        <taxon>Moraxellaceae</taxon>
        <taxon>Acinetobacter</taxon>
    </lineage>
</organism>
<keyword evidence="1" id="KW-0732">Signal</keyword>
<evidence type="ECO:0000313" key="3">
    <source>
        <dbReference type="Proteomes" id="UP000018420"/>
    </source>
</evidence>
<dbReference type="Proteomes" id="UP000018420">
    <property type="component" value="Unassembled WGS sequence"/>
</dbReference>
<dbReference type="AlphaFoldDB" id="S7YGJ2"/>
<dbReference type="RefSeq" id="WP_004912148.1">
    <property type="nucleotide sequence ID" value="NZ_ASYZ01000025.1"/>
</dbReference>
<feature type="chain" id="PRO_5004546941" evidence="1">
    <location>
        <begin position="19"/>
        <end position="240"/>
    </location>
</feature>
<feature type="signal peptide" evidence="1">
    <location>
        <begin position="1"/>
        <end position="18"/>
    </location>
</feature>
<evidence type="ECO:0000256" key="1">
    <source>
        <dbReference type="SAM" id="SignalP"/>
    </source>
</evidence>